<feature type="chain" id="PRO_5030593996" evidence="1">
    <location>
        <begin position="25"/>
        <end position="251"/>
    </location>
</feature>
<sequence>MSKFRTPATLALAASLLTPVRAGAAPAPDVAAIPGNRNLTGSWEMVRQTGFGPKQTREGVTYVVYPYTPEFQKDYEHRIQEEIEGRPVQPAGSTCLPSGLGRMMTVSGVIEIFQSADQVVAHKENQALMRVFLNRGHLPADELDPTFYGDSVGHWEGDVLVVDTIGLGAQPYIDGRAIYSEQAHIMQRIRRIDEETLEVTITIEDPKAFTRPITSTATHKLLRNYEMGEYYCTNERHRFAPGADQSVVLKP</sequence>
<proteinExistence type="predicted"/>
<dbReference type="EMBL" id="JACLAW010000008">
    <property type="protein sequence ID" value="MBC2666151.1"/>
    <property type="molecule type" value="Genomic_DNA"/>
</dbReference>
<gene>
    <name evidence="2" type="ORF">H7F51_11540</name>
</gene>
<reference evidence="2 3" key="1">
    <citation type="submission" date="2020-08" db="EMBL/GenBank/DDBJ databases">
        <title>The genome sequence of type strain Novosphingobium flavum NBRC 111647.</title>
        <authorList>
            <person name="Liu Y."/>
        </authorList>
    </citation>
    <scope>NUCLEOTIDE SEQUENCE [LARGE SCALE GENOMIC DNA]</scope>
    <source>
        <strain evidence="2 3">NBRC 111647</strain>
    </source>
</reference>
<keyword evidence="3" id="KW-1185">Reference proteome</keyword>
<keyword evidence="1" id="KW-0732">Signal</keyword>
<dbReference type="RefSeq" id="WP_185664450.1">
    <property type="nucleotide sequence ID" value="NZ_JACLAW010000008.1"/>
</dbReference>
<accession>A0A7X1FSG8</accession>
<name>A0A7X1FSG8_9SPHN</name>
<dbReference type="Proteomes" id="UP000566813">
    <property type="component" value="Unassembled WGS sequence"/>
</dbReference>
<evidence type="ECO:0000256" key="1">
    <source>
        <dbReference type="SAM" id="SignalP"/>
    </source>
</evidence>
<evidence type="ECO:0000313" key="3">
    <source>
        <dbReference type="Proteomes" id="UP000566813"/>
    </source>
</evidence>
<feature type="signal peptide" evidence="1">
    <location>
        <begin position="1"/>
        <end position="24"/>
    </location>
</feature>
<protein>
    <submittedName>
        <fullName evidence="2">Uncharacterized protein</fullName>
    </submittedName>
</protein>
<organism evidence="2 3">
    <name type="scientific">Novosphingobium flavum</name>
    <dbReference type="NCBI Taxonomy" id="1778672"/>
    <lineage>
        <taxon>Bacteria</taxon>
        <taxon>Pseudomonadati</taxon>
        <taxon>Pseudomonadota</taxon>
        <taxon>Alphaproteobacteria</taxon>
        <taxon>Sphingomonadales</taxon>
        <taxon>Sphingomonadaceae</taxon>
        <taxon>Novosphingobium</taxon>
    </lineage>
</organism>
<dbReference type="AlphaFoldDB" id="A0A7X1FSG8"/>
<comment type="caution">
    <text evidence="2">The sequence shown here is derived from an EMBL/GenBank/DDBJ whole genome shotgun (WGS) entry which is preliminary data.</text>
</comment>
<evidence type="ECO:0000313" key="2">
    <source>
        <dbReference type="EMBL" id="MBC2666151.1"/>
    </source>
</evidence>